<keyword evidence="4 7" id="KW-0812">Transmembrane</keyword>
<evidence type="ECO:0000256" key="4">
    <source>
        <dbReference type="ARBA" id="ARBA00022692"/>
    </source>
</evidence>
<dbReference type="Proteomes" id="UP001500305">
    <property type="component" value="Unassembled WGS sequence"/>
</dbReference>
<keyword evidence="5 7" id="KW-1133">Transmembrane helix</keyword>
<feature type="transmembrane region" description="Helical" evidence="7">
    <location>
        <begin position="185"/>
        <end position="211"/>
    </location>
</feature>
<reference evidence="9 10" key="1">
    <citation type="journal article" date="2019" name="Int. J. Syst. Evol. Microbiol.">
        <title>The Global Catalogue of Microorganisms (GCM) 10K type strain sequencing project: providing services to taxonomists for standard genome sequencing and annotation.</title>
        <authorList>
            <consortium name="The Broad Institute Genomics Platform"/>
            <consortium name="The Broad Institute Genome Sequencing Center for Infectious Disease"/>
            <person name="Wu L."/>
            <person name="Ma J."/>
        </authorList>
    </citation>
    <scope>NUCLEOTIDE SEQUENCE [LARGE SCALE GENOMIC DNA]</scope>
    <source>
        <strain evidence="9 10">JCM 7356</strain>
    </source>
</reference>
<dbReference type="InterPro" id="IPR051258">
    <property type="entry name" value="Diverse_Substrate_Transporter"/>
</dbReference>
<feature type="transmembrane region" description="Helical" evidence="7">
    <location>
        <begin position="249"/>
        <end position="267"/>
    </location>
</feature>
<evidence type="ECO:0000259" key="8">
    <source>
        <dbReference type="Pfam" id="PF00892"/>
    </source>
</evidence>
<evidence type="ECO:0000313" key="9">
    <source>
        <dbReference type="EMBL" id="GAA2234080.1"/>
    </source>
</evidence>
<dbReference type="InterPro" id="IPR000620">
    <property type="entry name" value="EamA_dom"/>
</dbReference>
<comment type="subcellular location">
    <subcellularLocation>
        <location evidence="1">Cell membrane</location>
        <topology evidence="1">Multi-pass membrane protein</topology>
    </subcellularLocation>
</comment>
<dbReference type="EMBL" id="BAAATR010000004">
    <property type="protein sequence ID" value="GAA2234080.1"/>
    <property type="molecule type" value="Genomic_DNA"/>
</dbReference>
<comment type="caution">
    <text evidence="9">The sequence shown here is derived from an EMBL/GenBank/DDBJ whole genome shotgun (WGS) entry which is preliminary data.</text>
</comment>
<proteinExistence type="inferred from homology"/>
<protein>
    <submittedName>
        <fullName evidence="9">DMT family transporter</fullName>
    </submittedName>
</protein>
<dbReference type="PANTHER" id="PTHR42920:SF5">
    <property type="entry name" value="EAMA DOMAIN-CONTAINING PROTEIN"/>
    <property type="match status" value="1"/>
</dbReference>
<evidence type="ECO:0000256" key="2">
    <source>
        <dbReference type="ARBA" id="ARBA00007362"/>
    </source>
</evidence>
<name>A0ABN3DK52_9ACTN</name>
<feature type="transmembrane region" description="Helical" evidence="7">
    <location>
        <begin position="223"/>
        <end position="242"/>
    </location>
</feature>
<sequence length="319" mass="33929">MIVPGFASRTALIDILLLLVAAVWGSTYLAAKELVSPSTVVAVLALRFLVTTAAMLPAGIARLRRAGRQEWLTGVLLGTILAVIFTFETYGIAHTSATNAGLIISLTIVMTPVLDSVVGRSWLPRRFFLAAVLAVVGVGLLASGSGLRAPSPGDLLILAAAAVRAVHVTVMHRRAARRKYDSYNLTLLQMATASVLFCALSPLVGTSFLALVPRLHPGQWSDLLYLALIGTVFAFFVQMRAVRTTSPTRVSLLLGTEPVWALLIGIAVGGDRLGLIGVLGAVLILLGAGWGQRIERVHRERKTAAVRTARPELESVPSM</sequence>
<evidence type="ECO:0000256" key="5">
    <source>
        <dbReference type="ARBA" id="ARBA00022989"/>
    </source>
</evidence>
<feature type="transmembrane region" description="Helical" evidence="7">
    <location>
        <begin position="99"/>
        <end position="118"/>
    </location>
</feature>
<feature type="transmembrane region" description="Helical" evidence="7">
    <location>
        <begin position="12"/>
        <end position="31"/>
    </location>
</feature>
<evidence type="ECO:0000313" key="10">
    <source>
        <dbReference type="Proteomes" id="UP001500305"/>
    </source>
</evidence>
<feature type="transmembrane region" description="Helical" evidence="7">
    <location>
        <begin position="37"/>
        <end position="59"/>
    </location>
</feature>
<feature type="transmembrane region" description="Helical" evidence="7">
    <location>
        <begin position="71"/>
        <end position="93"/>
    </location>
</feature>
<evidence type="ECO:0000256" key="6">
    <source>
        <dbReference type="ARBA" id="ARBA00023136"/>
    </source>
</evidence>
<keyword evidence="6 7" id="KW-0472">Membrane</keyword>
<gene>
    <name evidence="9" type="ORF">GCM10010430_13510</name>
</gene>
<dbReference type="RefSeq" id="WP_344635293.1">
    <property type="nucleotide sequence ID" value="NZ_BAAATR010000004.1"/>
</dbReference>
<dbReference type="PANTHER" id="PTHR42920">
    <property type="entry name" value="OS03G0707200 PROTEIN-RELATED"/>
    <property type="match status" value="1"/>
</dbReference>
<feature type="transmembrane region" description="Helical" evidence="7">
    <location>
        <begin position="273"/>
        <end position="291"/>
    </location>
</feature>
<keyword evidence="3" id="KW-1003">Cell membrane</keyword>
<dbReference type="SUPFAM" id="SSF103481">
    <property type="entry name" value="Multidrug resistance efflux transporter EmrE"/>
    <property type="match status" value="2"/>
</dbReference>
<accession>A0ABN3DK52</accession>
<keyword evidence="10" id="KW-1185">Reference proteome</keyword>
<evidence type="ECO:0000256" key="3">
    <source>
        <dbReference type="ARBA" id="ARBA00022475"/>
    </source>
</evidence>
<feature type="domain" description="EamA" evidence="8">
    <location>
        <begin position="152"/>
        <end position="288"/>
    </location>
</feature>
<dbReference type="Pfam" id="PF00892">
    <property type="entry name" value="EamA"/>
    <property type="match status" value="2"/>
</dbReference>
<evidence type="ECO:0000256" key="1">
    <source>
        <dbReference type="ARBA" id="ARBA00004651"/>
    </source>
</evidence>
<feature type="domain" description="EamA" evidence="8">
    <location>
        <begin position="13"/>
        <end position="141"/>
    </location>
</feature>
<comment type="similarity">
    <text evidence="2">Belongs to the EamA transporter family.</text>
</comment>
<feature type="transmembrane region" description="Helical" evidence="7">
    <location>
        <begin position="155"/>
        <end position="173"/>
    </location>
</feature>
<evidence type="ECO:0000256" key="7">
    <source>
        <dbReference type="SAM" id="Phobius"/>
    </source>
</evidence>
<dbReference type="InterPro" id="IPR037185">
    <property type="entry name" value="EmrE-like"/>
</dbReference>
<organism evidence="9 10">
    <name type="scientific">Kitasatospora cystarginea</name>
    <dbReference type="NCBI Taxonomy" id="58350"/>
    <lineage>
        <taxon>Bacteria</taxon>
        <taxon>Bacillati</taxon>
        <taxon>Actinomycetota</taxon>
        <taxon>Actinomycetes</taxon>
        <taxon>Kitasatosporales</taxon>
        <taxon>Streptomycetaceae</taxon>
        <taxon>Kitasatospora</taxon>
    </lineage>
</organism>
<feature type="transmembrane region" description="Helical" evidence="7">
    <location>
        <begin position="127"/>
        <end position="149"/>
    </location>
</feature>